<reference evidence="1 2" key="1">
    <citation type="submission" date="2019-05" db="EMBL/GenBank/DDBJ databases">
        <title>Another draft genome of Portunus trituberculatus and its Hox gene families provides insights of decapod evolution.</title>
        <authorList>
            <person name="Jeong J.-H."/>
            <person name="Song I."/>
            <person name="Kim S."/>
            <person name="Choi T."/>
            <person name="Kim D."/>
            <person name="Ryu S."/>
            <person name="Kim W."/>
        </authorList>
    </citation>
    <scope>NUCLEOTIDE SEQUENCE [LARGE SCALE GENOMIC DNA]</scope>
    <source>
        <tissue evidence="1">Muscle</tissue>
    </source>
</reference>
<evidence type="ECO:0000313" key="1">
    <source>
        <dbReference type="EMBL" id="MPC16309.1"/>
    </source>
</evidence>
<gene>
    <name evidence="1" type="ORF">E2C01_009130</name>
</gene>
<dbReference type="EMBL" id="VSRR010000495">
    <property type="protein sequence ID" value="MPC16309.1"/>
    <property type="molecule type" value="Genomic_DNA"/>
</dbReference>
<proteinExistence type="predicted"/>
<name>A0A5B7D3U6_PORTR</name>
<dbReference type="AlphaFoldDB" id="A0A5B7D3U6"/>
<keyword evidence="2" id="KW-1185">Reference proteome</keyword>
<sequence>MQDTPAPPEKTTKVSSVCTRGTAVVTWLGRGRSRGRGRGRGRDRGLPGRRWLRSWKLGRRLNLLVEGEEGGLSRLLLVKVSMDKQGLGDVVFAVKLQGRVVLGVHDLLSIHLQEGEALVVDGGWASGKVRKMGETWRDLKDSEDEKD</sequence>
<comment type="caution">
    <text evidence="1">The sequence shown here is derived from an EMBL/GenBank/DDBJ whole genome shotgun (WGS) entry which is preliminary data.</text>
</comment>
<protein>
    <submittedName>
        <fullName evidence="1">Uncharacterized protein</fullName>
    </submittedName>
</protein>
<accession>A0A5B7D3U6</accession>
<organism evidence="1 2">
    <name type="scientific">Portunus trituberculatus</name>
    <name type="common">Swimming crab</name>
    <name type="synonym">Neptunus trituberculatus</name>
    <dbReference type="NCBI Taxonomy" id="210409"/>
    <lineage>
        <taxon>Eukaryota</taxon>
        <taxon>Metazoa</taxon>
        <taxon>Ecdysozoa</taxon>
        <taxon>Arthropoda</taxon>
        <taxon>Crustacea</taxon>
        <taxon>Multicrustacea</taxon>
        <taxon>Malacostraca</taxon>
        <taxon>Eumalacostraca</taxon>
        <taxon>Eucarida</taxon>
        <taxon>Decapoda</taxon>
        <taxon>Pleocyemata</taxon>
        <taxon>Brachyura</taxon>
        <taxon>Eubrachyura</taxon>
        <taxon>Portunoidea</taxon>
        <taxon>Portunidae</taxon>
        <taxon>Portuninae</taxon>
        <taxon>Portunus</taxon>
    </lineage>
</organism>
<evidence type="ECO:0000313" key="2">
    <source>
        <dbReference type="Proteomes" id="UP000324222"/>
    </source>
</evidence>
<dbReference type="Proteomes" id="UP000324222">
    <property type="component" value="Unassembled WGS sequence"/>
</dbReference>